<feature type="domain" description="PTS EIIA type-4" evidence="8">
    <location>
        <begin position="1"/>
        <end position="123"/>
    </location>
</feature>
<dbReference type="EMBL" id="VBTE01000002">
    <property type="protein sequence ID" value="TLQ09453.1"/>
    <property type="molecule type" value="Genomic_DNA"/>
</dbReference>
<keyword evidence="2" id="KW-0813">Transport</keyword>
<accession>A0A5R9C7Z5</accession>
<dbReference type="GO" id="GO:0005737">
    <property type="term" value="C:cytoplasm"/>
    <property type="evidence" value="ECO:0007669"/>
    <property type="project" value="UniProtKB-SubCell"/>
</dbReference>
<dbReference type="OrthoDB" id="6623712at2"/>
<evidence type="ECO:0000256" key="1">
    <source>
        <dbReference type="ARBA" id="ARBA00004496"/>
    </source>
</evidence>
<dbReference type="InterPro" id="IPR004701">
    <property type="entry name" value="PTS_EIIA_man-typ"/>
</dbReference>
<organism evidence="9 10">
    <name type="scientific">Marinilactibacillus psychrotolerans</name>
    <dbReference type="NCBI Taxonomy" id="191770"/>
    <lineage>
        <taxon>Bacteria</taxon>
        <taxon>Bacillati</taxon>
        <taxon>Bacillota</taxon>
        <taxon>Bacilli</taxon>
        <taxon>Lactobacillales</taxon>
        <taxon>Carnobacteriaceae</taxon>
        <taxon>Marinilactibacillus</taxon>
    </lineage>
</organism>
<comment type="caution">
    <text evidence="9">The sequence shown here is derived from an EMBL/GenBank/DDBJ whole genome shotgun (WGS) entry which is preliminary data.</text>
</comment>
<dbReference type="AlphaFoldDB" id="A0A5R9C7Z5"/>
<dbReference type="Gene3D" id="3.40.50.510">
    <property type="entry name" value="Phosphotransferase system, mannose-type IIA component"/>
    <property type="match status" value="1"/>
</dbReference>
<evidence type="ECO:0000313" key="10">
    <source>
        <dbReference type="Proteomes" id="UP000307201"/>
    </source>
</evidence>
<comment type="subcellular location">
    <subcellularLocation>
        <location evidence="1">Cytoplasm</location>
    </subcellularLocation>
</comment>
<reference evidence="9 10" key="1">
    <citation type="submission" date="2019-05" db="EMBL/GenBank/DDBJ databases">
        <title>The metagenome of a microbial culture collection derived from dairy environment covers the genomic content of the human microbiome.</title>
        <authorList>
            <person name="Roder T."/>
            <person name="Wuthrich D."/>
            <person name="Sattari Z."/>
            <person name="Von Ah U."/>
            <person name="Bar C."/>
            <person name="Ronchi F."/>
            <person name="Macpherson A.J."/>
            <person name="Ganal-Vonarburg S.C."/>
            <person name="Bruggmann R."/>
            <person name="Vergeres G."/>
        </authorList>
    </citation>
    <scope>NUCLEOTIDE SEQUENCE [LARGE SCALE GENOMIC DNA]</scope>
    <source>
        <strain evidence="9 10">FAM 24235</strain>
    </source>
</reference>
<protein>
    <submittedName>
        <fullName evidence="9">PTS sugar transporter subunit IIA</fullName>
    </submittedName>
</protein>
<dbReference type="RefSeq" id="WP_138470640.1">
    <property type="nucleotide sequence ID" value="NZ_JBGQQF010000057.1"/>
</dbReference>
<dbReference type="CDD" id="cd00006">
    <property type="entry name" value="PTS_IIA_man"/>
    <property type="match status" value="1"/>
</dbReference>
<name>A0A5R9C7Z5_9LACT</name>
<gene>
    <name evidence="9" type="ORF">FEZ48_01505</name>
</gene>
<evidence type="ECO:0000256" key="7">
    <source>
        <dbReference type="ARBA" id="ARBA00022777"/>
    </source>
</evidence>
<evidence type="ECO:0000256" key="2">
    <source>
        <dbReference type="ARBA" id="ARBA00022448"/>
    </source>
</evidence>
<evidence type="ECO:0000256" key="5">
    <source>
        <dbReference type="ARBA" id="ARBA00022679"/>
    </source>
</evidence>
<dbReference type="InterPro" id="IPR036662">
    <property type="entry name" value="PTS_EIIA_man-typ_sf"/>
</dbReference>
<keyword evidence="5" id="KW-0808">Transferase</keyword>
<keyword evidence="6" id="KW-0598">Phosphotransferase system</keyword>
<dbReference type="GO" id="GO:0016020">
    <property type="term" value="C:membrane"/>
    <property type="evidence" value="ECO:0007669"/>
    <property type="project" value="InterPro"/>
</dbReference>
<evidence type="ECO:0000256" key="4">
    <source>
        <dbReference type="ARBA" id="ARBA00022597"/>
    </source>
</evidence>
<dbReference type="GO" id="GO:0009401">
    <property type="term" value="P:phosphoenolpyruvate-dependent sugar phosphotransferase system"/>
    <property type="evidence" value="ECO:0007669"/>
    <property type="project" value="UniProtKB-KW"/>
</dbReference>
<proteinExistence type="predicted"/>
<dbReference type="Proteomes" id="UP000307201">
    <property type="component" value="Unassembled WGS sequence"/>
</dbReference>
<evidence type="ECO:0000313" key="9">
    <source>
        <dbReference type="EMBL" id="TLQ09453.1"/>
    </source>
</evidence>
<keyword evidence="4 9" id="KW-0762">Sugar transport</keyword>
<keyword evidence="7" id="KW-0418">Kinase</keyword>
<evidence type="ECO:0000256" key="6">
    <source>
        <dbReference type="ARBA" id="ARBA00022683"/>
    </source>
</evidence>
<evidence type="ECO:0000259" key="8">
    <source>
        <dbReference type="PROSITE" id="PS51096"/>
    </source>
</evidence>
<dbReference type="InterPro" id="IPR033887">
    <property type="entry name" value="PTS_IIA_man"/>
</dbReference>
<dbReference type="GO" id="GO:0016301">
    <property type="term" value="F:kinase activity"/>
    <property type="evidence" value="ECO:0007669"/>
    <property type="project" value="UniProtKB-KW"/>
</dbReference>
<dbReference type="SUPFAM" id="SSF53062">
    <property type="entry name" value="PTS system fructose IIA component-like"/>
    <property type="match status" value="1"/>
</dbReference>
<dbReference type="Pfam" id="PF03610">
    <property type="entry name" value="EIIA-man"/>
    <property type="match status" value="1"/>
</dbReference>
<dbReference type="InterPro" id="IPR051471">
    <property type="entry name" value="Bacterial_PTS_sugar_comp"/>
</dbReference>
<sequence length="141" mass="15832">MKTLLVSHGDMAKGLINSYEMIAGKNNHLDSICLTNEGIDIFSKRLIEKLGTYKNEKVLILCDVKGGSPFNEAYKYQMMYPDDISIVCGMNLPMLIEVAFLLSSSDNLDVLYKTALEVGKKAIEGIQKEDEQESEKNELEF</sequence>
<dbReference type="PANTHER" id="PTHR33799:SF1">
    <property type="entry name" value="PTS SYSTEM MANNOSE-SPECIFIC EIIAB COMPONENT-RELATED"/>
    <property type="match status" value="1"/>
</dbReference>
<dbReference type="PROSITE" id="PS51096">
    <property type="entry name" value="PTS_EIIA_TYPE_4"/>
    <property type="match status" value="1"/>
</dbReference>
<keyword evidence="3" id="KW-0963">Cytoplasm</keyword>
<evidence type="ECO:0000256" key="3">
    <source>
        <dbReference type="ARBA" id="ARBA00022490"/>
    </source>
</evidence>
<dbReference type="PANTHER" id="PTHR33799">
    <property type="entry name" value="PTS PERMEASE-RELATED-RELATED"/>
    <property type="match status" value="1"/>
</dbReference>